<dbReference type="PANTHER" id="PTHR37162">
    <property type="entry name" value="HAT FAMILY DIMERISATION DOMAINCONTAINING PROTEIN-RELATED"/>
    <property type="match status" value="1"/>
</dbReference>
<evidence type="ECO:0000313" key="2">
    <source>
        <dbReference type="EMBL" id="JAR87860.1"/>
    </source>
</evidence>
<evidence type="ECO:0000256" key="1">
    <source>
        <dbReference type="SAM" id="MobiDB-lite"/>
    </source>
</evidence>
<feature type="region of interest" description="Disordered" evidence="1">
    <location>
        <begin position="178"/>
        <end position="204"/>
    </location>
</feature>
<reference evidence="2" key="1">
    <citation type="journal article" date="2018" name="PLoS Negl. Trop. Dis.">
        <title>Sialome diversity of ticks revealed by RNAseq of single tick salivary glands.</title>
        <authorList>
            <person name="Perner J."/>
            <person name="Kropackova S."/>
            <person name="Kopacek P."/>
            <person name="Ribeiro J.M."/>
        </authorList>
    </citation>
    <scope>NUCLEOTIDE SEQUENCE</scope>
    <source>
        <strain evidence="2">Siblings of single egg batch collected in Ceske Budejovice</strain>
        <tissue evidence="2">Salivary glands</tissue>
    </source>
</reference>
<proteinExistence type="predicted"/>
<accession>A0A147BAP9</accession>
<feature type="non-terminal residue" evidence="2">
    <location>
        <position position="1"/>
    </location>
</feature>
<feature type="non-terminal residue" evidence="2">
    <location>
        <position position="443"/>
    </location>
</feature>
<dbReference type="AlphaFoldDB" id="A0A147BAP9"/>
<dbReference type="PANTHER" id="PTHR37162:SF10">
    <property type="entry name" value="DUF4371 DOMAIN-CONTAINING PROTEIN"/>
    <property type="match status" value="1"/>
</dbReference>
<feature type="compositionally biased region" description="Basic and acidic residues" evidence="1">
    <location>
        <begin position="178"/>
        <end position="191"/>
    </location>
</feature>
<protein>
    <submittedName>
        <fullName evidence="2">Putative hat8 sp</fullName>
    </submittedName>
</protein>
<sequence length="443" mass="49781">IRTALLAMPALEGDSTGRNIGALVVETLKSKNIPIRNCIGMACDNAPVMIGSKNGVAAVLKENHKNSAVIGCCCHLINLAAQKGSACLPVSVDEALVDVYYYLEKSSKRKDKLKSFQSLHDVEAKKILKCISTRWLSLGKSLRRLVEQWQPLLSFFHGEVRPSSQVLKLPSKLRELEAGSKKATKKGESAHQSKRPRMDTCVPATNIAPSPRIQKCQDGKVLNREESLFMFLSSDVNRVYCDFLLSVIPEFEKTNMLLQSGAPQLHLLWEILHNLLRDLMLRFKPSVIRGTDVLTDIDYKSFDNQRDDEDMVLGSQTARSLQNLKKEARQEVFARIGRFFVTASDYIILKFPLKSEVLKSAEVARLSTIEQARFADVKYFIDRFPVLLTVAEEQSMGSALDEVQAQFSRLQVEDLPAQITMQKRIDEQWGAVSDLQDMDGTFK</sequence>
<dbReference type="EMBL" id="GEGO01007544">
    <property type="protein sequence ID" value="JAR87860.1"/>
    <property type="molecule type" value="Transcribed_RNA"/>
</dbReference>
<organism evidence="2">
    <name type="scientific">Ixodes ricinus</name>
    <name type="common">Common tick</name>
    <name type="synonym">Acarus ricinus</name>
    <dbReference type="NCBI Taxonomy" id="34613"/>
    <lineage>
        <taxon>Eukaryota</taxon>
        <taxon>Metazoa</taxon>
        <taxon>Ecdysozoa</taxon>
        <taxon>Arthropoda</taxon>
        <taxon>Chelicerata</taxon>
        <taxon>Arachnida</taxon>
        <taxon>Acari</taxon>
        <taxon>Parasitiformes</taxon>
        <taxon>Ixodida</taxon>
        <taxon>Ixodoidea</taxon>
        <taxon>Ixodidae</taxon>
        <taxon>Ixodinae</taxon>
        <taxon>Ixodes</taxon>
    </lineage>
</organism>
<name>A0A147BAP9_IXORI</name>
<dbReference type="SUPFAM" id="SSF53098">
    <property type="entry name" value="Ribonuclease H-like"/>
    <property type="match status" value="1"/>
</dbReference>
<dbReference type="InterPro" id="IPR012337">
    <property type="entry name" value="RNaseH-like_sf"/>
</dbReference>